<dbReference type="EMBL" id="VUJU01010164">
    <property type="protein sequence ID" value="KAF0715526.1"/>
    <property type="molecule type" value="Genomic_DNA"/>
</dbReference>
<protein>
    <recommendedName>
        <fullName evidence="3">DUF4806 domain-containing protein</fullName>
    </recommendedName>
</protein>
<dbReference type="OrthoDB" id="10015795at2759"/>
<sequence>MEKIISERTKRRRVQEEFKIYNSETTKTESNKNKISSLLNETQDVIEDAWDEVPHCVSNKIFESNSIKFSSFVPPVSQIFQETGLIDCQHNNISLEYPHDIIQSPNNPIDNETEHNLNTDRYTDDIFSIRLNPGRYYHFGLKNGIITNYNFSPSVSSDNPSLNIIRVAVGIDGLPISKSTSQQFWPILGYIVPNNNAVFPIGIYLGMEKPADSNDFIFDFVSEAKDLILNGIRINNKLYSVSIHFICCDTPAKSFVLKIKGHCGFFSCTRCQIEGEYLLNRTCFPPSCQSTIQPSVRTHDGYIQRVQEEYHSCSTSISCVVDLPEFNVVSNFPLDYMHMVCLGTMKKLIKLWMRGPLSVRLPSHKINILSDSIKGLKSSIPCEFSRKPRGLDEIAQWKATELRTFLLYVGPIVLKDMVSNDCFKHFMSLNVAMIILLSPNFSSYLQYARDLLKYFVEMFEKIYGSHLISHNIHGLLHIADDYEIYGPLDRCSAFPFENYMKKLKSMIRKPDKPLEQVIYRYHESSGILFDSTLTSTNENAYKLLGPHNKGPLLDETITNPQYKSISFVKFILKIKNDADSYFYTKENEVVKLVNIAYSQKSGNIVLIGKKFEYSESFYEQPINSSNFDVFIVRQLSDRLNVWSISNVKNKIILFCFENKFIAVPLLH</sequence>
<evidence type="ECO:0000313" key="1">
    <source>
        <dbReference type="EMBL" id="KAF0715526.1"/>
    </source>
</evidence>
<keyword evidence="2" id="KW-1185">Reference proteome</keyword>
<evidence type="ECO:0000313" key="2">
    <source>
        <dbReference type="Proteomes" id="UP000478052"/>
    </source>
</evidence>
<name>A0A6G0W215_APHCR</name>
<evidence type="ECO:0008006" key="3">
    <source>
        <dbReference type="Google" id="ProtNLM"/>
    </source>
</evidence>
<organism evidence="1 2">
    <name type="scientific">Aphis craccivora</name>
    <name type="common">Cowpea aphid</name>
    <dbReference type="NCBI Taxonomy" id="307492"/>
    <lineage>
        <taxon>Eukaryota</taxon>
        <taxon>Metazoa</taxon>
        <taxon>Ecdysozoa</taxon>
        <taxon>Arthropoda</taxon>
        <taxon>Hexapoda</taxon>
        <taxon>Insecta</taxon>
        <taxon>Pterygota</taxon>
        <taxon>Neoptera</taxon>
        <taxon>Paraneoptera</taxon>
        <taxon>Hemiptera</taxon>
        <taxon>Sternorrhyncha</taxon>
        <taxon>Aphidomorpha</taxon>
        <taxon>Aphidoidea</taxon>
        <taxon>Aphididae</taxon>
        <taxon>Aphidini</taxon>
        <taxon>Aphis</taxon>
        <taxon>Aphis</taxon>
    </lineage>
</organism>
<dbReference type="Proteomes" id="UP000478052">
    <property type="component" value="Unassembled WGS sequence"/>
</dbReference>
<reference evidence="1 2" key="1">
    <citation type="submission" date="2019-08" db="EMBL/GenBank/DDBJ databases">
        <title>Whole genome of Aphis craccivora.</title>
        <authorList>
            <person name="Voronova N.V."/>
            <person name="Shulinski R.S."/>
            <person name="Bandarenka Y.V."/>
            <person name="Zhorov D.G."/>
            <person name="Warner D."/>
        </authorList>
    </citation>
    <scope>NUCLEOTIDE SEQUENCE [LARGE SCALE GENOMIC DNA]</scope>
    <source>
        <strain evidence="1">180601</strain>
        <tissue evidence="1">Whole Body</tissue>
    </source>
</reference>
<accession>A0A6G0W215</accession>
<gene>
    <name evidence="1" type="ORF">FWK35_00037319</name>
</gene>
<comment type="caution">
    <text evidence="1">The sequence shown here is derived from an EMBL/GenBank/DDBJ whole genome shotgun (WGS) entry which is preliminary data.</text>
</comment>
<dbReference type="AlphaFoldDB" id="A0A6G0W215"/>
<proteinExistence type="predicted"/>
<dbReference type="PANTHER" id="PTHR33053:SF25">
    <property type="entry name" value="TRANSPOSASE DOMAIN-CONTAINING PROTEIN"/>
    <property type="match status" value="1"/>
</dbReference>
<dbReference type="PANTHER" id="PTHR33053">
    <property type="entry name" value="PROTEIN, PUTATIVE-RELATED"/>
    <property type="match status" value="1"/>
</dbReference>